<accession>A0ABC8JME2</accession>
<dbReference type="Proteomes" id="UP001642260">
    <property type="component" value="Unassembled WGS sequence"/>
</dbReference>
<comment type="caution">
    <text evidence="1">The sequence shown here is derived from an EMBL/GenBank/DDBJ whole genome shotgun (WGS) entry which is preliminary data.</text>
</comment>
<dbReference type="AlphaFoldDB" id="A0ABC8JME2"/>
<evidence type="ECO:0000313" key="1">
    <source>
        <dbReference type="EMBL" id="CAH8331534.1"/>
    </source>
</evidence>
<organism evidence="1 2">
    <name type="scientific">Eruca vesicaria subsp. sativa</name>
    <name type="common">Garden rocket</name>
    <name type="synonym">Eruca sativa</name>
    <dbReference type="NCBI Taxonomy" id="29727"/>
    <lineage>
        <taxon>Eukaryota</taxon>
        <taxon>Viridiplantae</taxon>
        <taxon>Streptophyta</taxon>
        <taxon>Embryophyta</taxon>
        <taxon>Tracheophyta</taxon>
        <taxon>Spermatophyta</taxon>
        <taxon>Magnoliopsida</taxon>
        <taxon>eudicotyledons</taxon>
        <taxon>Gunneridae</taxon>
        <taxon>Pentapetalae</taxon>
        <taxon>rosids</taxon>
        <taxon>malvids</taxon>
        <taxon>Brassicales</taxon>
        <taxon>Brassicaceae</taxon>
        <taxon>Brassiceae</taxon>
        <taxon>Eruca</taxon>
    </lineage>
</organism>
<name>A0ABC8JME2_ERUVS</name>
<proteinExistence type="predicted"/>
<dbReference type="EMBL" id="CAKOAT010117376">
    <property type="protein sequence ID" value="CAH8331534.1"/>
    <property type="molecule type" value="Genomic_DNA"/>
</dbReference>
<reference evidence="1 2" key="1">
    <citation type="submission" date="2022-03" db="EMBL/GenBank/DDBJ databases">
        <authorList>
            <person name="Macdonald S."/>
            <person name="Ahmed S."/>
            <person name="Newling K."/>
        </authorList>
    </citation>
    <scope>NUCLEOTIDE SEQUENCE [LARGE SCALE GENOMIC DNA]</scope>
</reference>
<gene>
    <name evidence="1" type="ORF">ERUC_LOCUS12387</name>
</gene>
<evidence type="ECO:0000313" key="2">
    <source>
        <dbReference type="Proteomes" id="UP001642260"/>
    </source>
</evidence>
<keyword evidence="2" id="KW-1185">Reference proteome</keyword>
<protein>
    <submittedName>
        <fullName evidence="1">Uncharacterized protein</fullName>
    </submittedName>
</protein>
<dbReference type="PANTHER" id="PTHR34666:SF7">
    <property type="match status" value="1"/>
</dbReference>
<dbReference type="PANTHER" id="PTHR34666">
    <property type="entry name" value="EXPRESSED PROTEIN"/>
    <property type="match status" value="1"/>
</dbReference>
<sequence length="157" mass="18010">MAPNSLSSEDFSFPLLASQDSSQISDSDTPPLWKYSPENILRGDDGRSILGKCDDEDRRKSFSYVERRSSLGSVIAEEKMDMLWEYFNEELLPTRSQSLRNEPGESSVVFVERGMKLTKTKKKKMSTNVLMLMRVLKKILVMRRSLSQRSLAKTHPQ</sequence>